<proteinExistence type="predicted"/>
<dbReference type="GO" id="GO:0050135">
    <property type="term" value="F:NADP+ nucleosidase activity"/>
    <property type="evidence" value="ECO:0007669"/>
    <property type="project" value="InterPro"/>
</dbReference>
<dbReference type="PANTHER" id="PTHR42059:SF1">
    <property type="entry name" value="TNT DOMAIN-CONTAINING PROTEIN"/>
    <property type="match status" value="1"/>
</dbReference>
<dbReference type="InterPro" id="IPR036689">
    <property type="entry name" value="ESAT-6-like_sf"/>
</dbReference>
<evidence type="ECO:0000256" key="2">
    <source>
        <dbReference type="ARBA" id="ARBA00022525"/>
    </source>
</evidence>
<dbReference type="GO" id="GO:0005576">
    <property type="term" value="C:extracellular region"/>
    <property type="evidence" value="ECO:0007669"/>
    <property type="project" value="UniProtKB-SubCell"/>
</dbReference>
<dbReference type="RefSeq" id="WP_181537254.1">
    <property type="nucleotide sequence ID" value="NZ_JACDUU010000003.1"/>
</dbReference>
<dbReference type="Gene3D" id="1.10.287.850">
    <property type="entry name" value="HP0062-like domain"/>
    <property type="match status" value="1"/>
</dbReference>
<feature type="coiled-coil region" evidence="3">
    <location>
        <begin position="51"/>
        <end position="82"/>
    </location>
</feature>
<dbReference type="InterPro" id="IPR053024">
    <property type="entry name" value="Fungal_surface_NADase"/>
</dbReference>
<dbReference type="SUPFAM" id="SSF140453">
    <property type="entry name" value="EsxAB dimer-like"/>
    <property type="match status" value="1"/>
</dbReference>
<dbReference type="Proteomes" id="UP000580891">
    <property type="component" value="Unassembled WGS sequence"/>
</dbReference>
<evidence type="ECO:0000313" key="8">
    <source>
        <dbReference type="Proteomes" id="UP000580891"/>
    </source>
</evidence>
<dbReference type="PANTHER" id="PTHR42059">
    <property type="entry name" value="TNT DOMAIN-CONTAINING PROTEIN"/>
    <property type="match status" value="1"/>
</dbReference>
<comment type="caution">
    <text evidence="7">The sequence shown here is derived from an EMBL/GenBank/DDBJ whole genome shotgun (WGS) entry which is preliminary data.</text>
</comment>
<keyword evidence="8" id="KW-1185">Reference proteome</keyword>
<feature type="domain" description="TNT" evidence="5">
    <location>
        <begin position="346"/>
        <end position="431"/>
    </location>
</feature>
<feature type="domain" description="Pre-toxin TG" evidence="6">
    <location>
        <begin position="91"/>
        <end position="157"/>
    </location>
</feature>
<keyword evidence="2" id="KW-0964">Secreted</keyword>
<dbReference type="Pfam" id="PF14021">
    <property type="entry name" value="TNT"/>
    <property type="match status" value="1"/>
</dbReference>
<evidence type="ECO:0000259" key="5">
    <source>
        <dbReference type="Pfam" id="PF14021"/>
    </source>
</evidence>
<reference evidence="7 8" key="1">
    <citation type="submission" date="2020-07" db="EMBL/GenBank/DDBJ databases">
        <title>Genomic Encyclopedia of Type Strains, Phase IV (KMG-IV): sequencing the most valuable type-strain genomes for metagenomic binning, comparative biology and taxonomic classification.</title>
        <authorList>
            <person name="Goeker M."/>
        </authorList>
    </citation>
    <scope>NUCLEOTIDE SEQUENCE [LARGE SCALE GENOMIC DNA]</scope>
    <source>
        <strain evidence="7 8">DSM 25220</strain>
    </source>
</reference>
<evidence type="ECO:0000313" key="7">
    <source>
        <dbReference type="EMBL" id="MBA2871428.1"/>
    </source>
</evidence>
<evidence type="ECO:0000259" key="6">
    <source>
        <dbReference type="Pfam" id="PF14449"/>
    </source>
</evidence>
<organism evidence="7 8">
    <name type="scientific">[Anoxybacillus] calidus</name>
    <dbReference type="NCBI Taxonomy" id="575178"/>
    <lineage>
        <taxon>Bacteria</taxon>
        <taxon>Bacillati</taxon>
        <taxon>Bacillota</taxon>
        <taxon>Bacilli</taxon>
        <taxon>Bacillales</taxon>
        <taxon>Anoxybacillaceae</taxon>
        <taxon>Paranoxybacillus</taxon>
    </lineage>
</organism>
<dbReference type="InterPro" id="IPR025331">
    <property type="entry name" value="TNT"/>
</dbReference>
<feature type="region of interest" description="Disordered" evidence="4">
    <location>
        <begin position="251"/>
        <end position="283"/>
    </location>
</feature>
<comment type="subcellular location">
    <subcellularLocation>
        <location evidence="1">Secreted</location>
    </subcellularLocation>
</comment>
<name>A0A7V9YZS4_9BACL</name>
<dbReference type="AlphaFoldDB" id="A0A7V9YZS4"/>
<evidence type="ECO:0000256" key="3">
    <source>
        <dbReference type="SAM" id="Coils"/>
    </source>
</evidence>
<evidence type="ECO:0000256" key="4">
    <source>
        <dbReference type="SAM" id="MobiDB-lite"/>
    </source>
</evidence>
<protein>
    <submittedName>
        <fullName evidence="7">Uncharacterized protein YukE</fullName>
    </submittedName>
</protein>
<sequence>MTTIRVQPEELETVAKHVPDAEDACQRAQTSLSWGLPSLVMEIPGIGSAAIQELTDELLHWLRRYEEKLNEAEELLYRTAAAISQADQTLADNMKEFGLELSGWYDLQRLFGEYDPVTGERISGWDRLVAGGMLLASFVPPVKGAGVAGKAAIKGAKAAETAVDVSKLISKTKNVLNYDKIKSFFQTIYHQVIKRPITETIRSFKKRWENLLENVGSVLQGPQLAADGVGAVPSGRVIGIAEESASSVRFSMSQVGEKGTGDVAKGTGNSLETKGYRPQPGERTMTREEWKALDRERRIKTNYPKPTIQEKSYDLVKSNPHYYTPEGEIIWPPNRGVLGEPERIILKPGTIIDRFGYEGGTFVSPYGVPYEMRSLAPETFLKPYNVYVVTKPIEVQAGRIAPWFDEPGLGIQYELNQSVKDLIEQGVLRRVVKYNEKR</sequence>
<keyword evidence="3" id="KW-0175">Coiled coil</keyword>
<dbReference type="InterPro" id="IPR027797">
    <property type="entry name" value="PT-TG_dom"/>
</dbReference>
<gene>
    <name evidence="7" type="ORF">HNQ85_001698</name>
</gene>
<evidence type="ECO:0000256" key="1">
    <source>
        <dbReference type="ARBA" id="ARBA00004613"/>
    </source>
</evidence>
<dbReference type="EMBL" id="JACDUU010000003">
    <property type="protein sequence ID" value="MBA2871428.1"/>
    <property type="molecule type" value="Genomic_DNA"/>
</dbReference>
<dbReference type="Pfam" id="PF14449">
    <property type="entry name" value="PT-TG"/>
    <property type="match status" value="1"/>
</dbReference>
<accession>A0A7V9YZS4</accession>